<feature type="domain" description="RecF/RecN/SMC N-terminal" evidence="14">
    <location>
        <begin position="3"/>
        <end position="351"/>
    </location>
</feature>
<dbReference type="InterPro" id="IPR042174">
    <property type="entry name" value="RecF_2"/>
</dbReference>
<dbReference type="GO" id="GO:0009432">
    <property type="term" value="P:SOS response"/>
    <property type="evidence" value="ECO:0007669"/>
    <property type="project" value="UniProtKB-UniRule"/>
</dbReference>
<evidence type="ECO:0000256" key="13">
    <source>
        <dbReference type="RuleBase" id="RU000578"/>
    </source>
</evidence>
<evidence type="ECO:0000256" key="11">
    <source>
        <dbReference type="ARBA" id="ARBA00023236"/>
    </source>
</evidence>
<dbReference type="CDD" id="cd03242">
    <property type="entry name" value="ABC_RecF"/>
    <property type="match status" value="1"/>
</dbReference>
<keyword evidence="4 12" id="KW-0963">Cytoplasm</keyword>
<dbReference type="PROSITE" id="PS00618">
    <property type="entry name" value="RECF_2"/>
    <property type="match status" value="1"/>
</dbReference>
<keyword evidence="11 12" id="KW-0742">SOS response</keyword>
<evidence type="ECO:0000256" key="12">
    <source>
        <dbReference type="HAMAP-Rule" id="MF_00365"/>
    </source>
</evidence>
<dbReference type="GO" id="GO:0000731">
    <property type="term" value="P:DNA synthesis involved in DNA repair"/>
    <property type="evidence" value="ECO:0007669"/>
    <property type="project" value="TreeGrafter"/>
</dbReference>
<protein>
    <recommendedName>
        <fullName evidence="3 12">DNA replication and repair protein RecF</fullName>
    </recommendedName>
</protein>
<evidence type="ECO:0000256" key="2">
    <source>
        <dbReference type="ARBA" id="ARBA00008016"/>
    </source>
</evidence>
<comment type="subcellular location">
    <subcellularLocation>
        <location evidence="1 12 13">Cytoplasm</location>
    </subcellularLocation>
</comment>
<gene>
    <name evidence="12" type="primary">recF</name>
    <name evidence="15" type="ORF">C7383_12040</name>
</gene>
<keyword evidence="10 12" id="KW-0234">DNA repair</keyword>
<sequence>MVIESIRLDNFRNYDSLKLKFDSGTNIFYGDNAQGKTNILEAVFLCGTTKSHKGSKDRDLIKFNQDESHLRMRLRKNDSPYKIDMHLKKNKTKGIAINGIPIRKASELFGIANMVFFSPEDLNIIKNGPSERRRFMDAQLCQLNKVYLFQLSNYNKILNQRNKLLKEIGFRQDYLDTLDIWDMQLVQYGTKLIREREMFVSRLNGIIEGIHRKLSGGREELKVSYEKNIEADNFEKQLLRNREKDLKLKMTMTGPHRDDLCFEIGGVDIRKFGSQGQQRTAALSLKLAEIELVKQEIKDTPVLLLDDVLSELDGNRQHYLLESIHDIQTLVTCTGIDDFVENQFKINKVFHVVDGAVYPA</sequence>
<dbReference type="Pfam" id="PF02463">
    <property type="entry name" value="SMC_N"/>
    <property type="match status" value="1"/>
</dbReference>
<evidence type="ECO:0000313" key="15">
    <source>
        <dbReference type="EMBL" id="PWJ72234.1"/>
    </source>
</evidence>
<dbReference type="EMBL" id="QGGY01000020">
    <property type="protein sequence ID" value="PWJ72234.1"/>
    <property type="molecule type" value="Genomic_DNA"/>
</dbReference>
<evidence type="ECO:0000256" key="4">
    <source>
        <dbReference type="ARBA" id="ARBA00022490"/>
    </source>
</evidence>
<dbReference type="PANTHER" id="PTHR32182:SF0">
    <property type="entry name" value="DNA REPLICATION AND REPAIR PROTEIN RECF"/>
    <property type="match status" value="1"/>
</dbReference>
<accession>A0AB73SXW6</accession>
<dbReference type="PANTHER" id="PTHR32182">
    <property type="entry name" value="DNA REPLICATION AND REPAIR PROTEIN RECF"/>
    <property type="match status" value="1"/>
</dbReference>
<name>A0AB73SXW6_9FIRM</name>
<evidence type="ECO:0000256" key="9">
    <source>
        <dbReference type="ARBA" id="ARBA00023125"/>
    </source>
</evidence>
<dbReference type="Gene3D" id="1.20.1050.90">
    <property type="entry name" value="RecF/RecN/SMC, N-terminal domain"/>
    <property type="match status" value="1"/>
</dbReference>
<evidence type="ECO:0000256" key="6">
    <source>
        <dbReference type="ARBA" id="ARBA00022741"/>
    </source>
</evidence>
<evidence type="ECO:0000259" key="14">
    <source>
        <dbReference type="Pfam" id="PF02463"/>
    </source>
</evidence>
<dbReference type="RefSeq" id="WP_109748617.1">
    <property type="nucleotide sequence ID" value="NZ_CABJAT010000010.1"/>
</dbReference>
<dbReference type="AlphaFoldDB" id="A0AB73SXW6"/>
<evidence type="ECO:0000313" key="16">
    <source>
        <dbReference type="Proteomes" id="UP000245412"/>
    </source>
</evidence>
<feature type="binding site" evidence="12">
    <location>
        <begin position="30"/>
        <end position="37"/>
    </location>
    <ligand>
        <name>ATP</name>
        <dbReference type="ChEBI" id="CHEBI:30616"/>
    </ligand>
</feature>
<evidence type="ECO:0000256" key="3">
    <source>
        <dbReference type="ARBA" id="ARBA00020170"/>
    </source>
</evidence>
<dbReference type="GO" id="GO:0006302">
    <property type="term" value="P:double-strand break repair"/>
    <property type="evidence" value="ECO:0007669"/>
    <property type="project" value="TreeGrafter"/>
</dbReference>
<dbReference type="GO" id="GO:0005524">
    <property type="term" value="F:ATP binding"/>
    <property type="evidence" value="ECO:0007669"/>
    <property type="project" value="UniProtKB-UniRule"/>
</dbReference>
<dbReference type="InterPro" id="IPR003395">
    <property type="entry name" value="RecF/RecN/SMC_N"/>
</dbReference>
<dbReference type="GO" id="GO:0006260">
    <property type="term" value="P:DNA replication"/>
    <property type="evidence" value="ECO:0007669"/>
    <property type="project" value="UniProtKB-UniRule"/>
</dbReference>
<dbReference type="GO" id="GO:0003697">
    <property type="term" value="F:single-stranded DNA binding"/>
    <property type="evidence" value="ECO:0007669"/>
    <property type="project" value="UniProtKB-UniRule"/>
</dbReference>
<reference evidence="15 16" key="1">
    <citation type="submission" date="2018-05" db="EMBL/GenBank/DDBJ databases">
        <authorList>
            <person name="Goeker M."/>
            <person name="Huntemann M."/>
            <person name="Clum A."/>
            <person name="Pillay M."/>
            <person name="Palaniappan K."/>
            <person name="Varghese N."/>
            <person name="Mikhailova N."/>
            <person name="Stamatis D."/>
            <person name="Reddy T."/>
            <person name="Daum C."/>
            <person name="Shapiro N."/>
            <person name="Ivanova N."/>
            <person name="Kyrpides N."/>
            <person name="Woyke T."/>
        </authorList>
    </citation>
    <scope>NUCLEOTIDE SEQUENCE [LARGE SCALE GENOMIC DNA]</scope>
    <source>
        <strain evidence="15 16">DSM 26524</strain>
    </source>
</reference>
<organism evidence="15 16">
    <name type="scientific">Murimonas intestini</name>
    <dbReference type="NCBI Taxonomy" id="1337051"/>
    <lineage>
        <taxon>Bacteria</taxon>
        <taxon>Bacillati</taxon>
        <taxon>Bacillota</taxon>
        <taxon>Clostridia</taxon>
        <taxon>Lachnospirales</taxon>
        <taxon>Lachnospiraceae</taxon>
        <taxon>Murimonas</taxon>
    </lineage>
</organism>
<evidence type="ECO:0000256" key="7">
    <source>
        <dbReference type="ARBA" id="ARBA00022763"/>
    </source>
</evidence>
<dbReference type="GO" id="GO:0005737">
    <property type="term" value="C:cytoplasm"/>
    <property type="evidence" value="ECO:0007669"/>
    <property type="project" value="UniProtKB-SubCell"/>
</dbReference>
<evidence type="ECO:0000256" key="5">
    <source>
        <dbReference type="ARBA" id="ARBA00022705"/>
    </source>
</evidence>
<keyword evidence="8 12" id="KW-0067">ATP-binding</keyword>
<dbReference type="InterPro" id="IPR027417">
    <property type="entry name" value="P-loop_NTPase"/>
</dbReference>
<keyword evidence="9 12" id="KW-0238">DNA-binding</keyword>
<dbReference type="NCBIfam" id="TIGR00611">
    <property type="entry name" value="recf"/>
    <property type="match status" value="1"/>
</dbReference>
<dbReference type="Gene3D" id="3.40.50.300">
    <property type="entry name" value="P-loop containing nucleotide triphosphate hydrolases"/>
    <property type="match status" value="1"/>
</dbReference>
<keyword evidence="7 12" id="KW-0227">DNA damage</keyword>
<dbReference type="InterPro" id="IPR001238">
    <property type="entry name" value="DNA-binding_RecF"/>
</dbReference>
<keyword evidence="5 12" id="KW-0235">DNA replication</keyword>
<evidence type="ECO:0000256" key="1">
    <source>
        <dbReference type="ARBA" id="ARBA00004496"/>
    </source>
</evidence>
<evidence type="ECO:0000256" key="10">
    <source>
        <dbReference type="ARBA" id="ARBA00023204"/>
    </source>
</evidence>
<dbReference type="SUPFAM" id="SSF52540">
    <property type="entry name" value="P-loop containing nucleoside triphosphate hydrolases"/>
    <property type="match status" value="1"/>
</dbReference>
<dbReference type="HAMAP" id="MF_00365">
    <property type="entry name" value="RecF"/>
    <property type="match status" value="1"/>
</dbReference>
<keyword evidence="6 12" id="KW-0547">Nucleotide-binding</keyword>
<dbReference type="InterPro" id="IPR018078">
    <property type="entry name" value="DNA-binding_RecF_CS"/>
</dbReference>
<keyword evidence="16" id="KW-1185">Reference proteome</keyword>
<comment type="caution">
    <text evidence="15">The sequence shown here is derived from an EMBL/GenBank/DDBJ whole genome shotgun (WGS) entry which is preliminary data.</text>
</comment>
<evidence type="ECO:0000256" key="8">
    <source>
        <dbReference type="ARBA" id="ARBA00022840"/>
    </source>
</evidence>
<comment type="similarity">
    <text evidence="2 12 13">Belongs to the RecF family.</text>
</comment>
<dbReference type="Proteomes" id="UP000245412">
    <property type="component" value="Unassembled WGS sequence"/>
</dbReference>
<proteinExistence type="inferred from homology"/>
<comment type="function">
    <text evidence="12 13">The RecF protein is involved in DNA metabolism; it is required for DNA replication and normal SOS inducibility. RecF binds preferentially to single-stranded, linear DNA. It also seems to bind ATP.</text>
</comment>